<comment type="caution">
    <text evidence="2">The sequence shown here is derived from an EMBL/GenBank/DDBJ whole genome shotgun (WGS) entry which is preliminary data.</text>
</comment>
<keyword evidence="1" id="KW-0732">Signal</keyword>
<sequence length="109" mass="9945">MSVVPVASACGASVASALPVGVAAVVPESALVRCGGYAHGDSPARTAVADAAGVEVTPFAPAADVAGDAVASAPTSADAVADGAADSADGGPAGRGAVSLLVASVTLTS</sequence>
<feature type="signal peptide" evidence="1">
    <location>
        <begin position="1"/>
        <end position="17"/>
    </location>
</feature>
<dbReference type="AlphaFoldDB" id="A0A420F3B6"/>
<proteinExistence type="predicted"/>
<organism evidence="2 3">
    <name type="scientific">Micromonospora globbae</name>
    <dbReference type="NCBI Taxonomy" id="1894969"/>
    <lineage>
        <taxon>Bacteria</taxon>
        <taxon>Bacillati</taxon>
        <taxon>Actinomycetota</taxon>
        <taxon>Actinomycetes</taxon>
        <taxon>Micromonosporales</taxon>
        <taxon>Micromonosporaceae</taxon>
        <taxon>Micromonospora</taxon>
    </lineage>
</organism>
<feature type="chain" id="PRO_5019327325" evidence="1">
    <location>
        <begin position="18"/>
        <end position="109"/>
    </location>
</feature>
<dbReference type="Proteomes" id="UP000285744">
    <property type="component" value="Unassembled WGS sequence"/>
</dbReference>
<evidence type="ECO:0000313" key="3">
    <source>
        <dbReference type="Proteomes" id="UP000285744"/>
    </source>
</evidence>
<evidence type="ECO:0000313" key="2">
    <source>
        <dbReference type="EMBL" id="RKF27411.1"/>
    </source>
</evidence>
<reference evidence="2 3" key="1">
    <citation type="journal article" date="2018" name="Int. J. Syst. Evol. Microbiol.">
        <title>Micromonospora globbae sp. nov., an endophytic actinomycete isolated from roots of Globba winitii C. H. Wright.</title>
        <authorList>
            <person name="Kuncharoen N."/>
            <person name="Pittayakhajonwut P."/>
            <person name="Tanasupawat S."/>
        </authorList>
    </citation>
    <scope>NUCLEOTIDE SEQUENCE [LARGE SCALE GENOMIC DNA]</scope>
    <source>
        <strain evidence="2 3">WPS1-2</strain>
    </source>
</reference>
<name>A0A420F3B6_9ACTN</name>
<accession>A0A420F3B6</accession>
<evidence type="ECO:0000256" key="1">
    <source>
        <dbReference type="SAM" id="SignalP"/>
    </source>
</evidence>
<protein>
    <submittedName>
        <fullName evidence="2">Uncharacterized protein</fullName>
    </submittedName>
</protein>
<gene>
    <name evidence="2" type="ORF">D7I43_10140</name>
</gene>
<dbReference type="EMBL" id="RAQQ01000006">
    <property type="protein sequence ID" value="RKF27411.1"/>
    <property type="molecule type" value="Genomic_DNA"/>
</dbReference>